<dbReference type="InterPro" id="IPR013126">
    <property type="entry name" value="Hsp_70_fam"/>
</dbReference>
<dbReference type="InterPro" id="IPR043129">
    <property type="entry name" value="ATPase_NBD"/>
</dbReference>
<reference evidence="7 8" key="1">
    <citation type="submission" date="2020-08" db="EMBL/GenBank/DDBJ databases">
        <title>Genomic Encyclopedia of Type Strains, Phase IV (KMG-IV): sequencing the most valuable type-strain genomes for metagenomic binning, comparative biology and taxonomic classification.</title>
        <authorList>
            <person name="Goeker M."/>
        </authorList>
    </citation>
    <scope>NUCLEOTIDE SEQUENCE [LARGE SCALE GENOMIC DNA]</scope>
    <source>
        <strain evidence="7 8">YIM 65646</strain>
    </source>
</reference>
<keyword evidence="6" id="KW-0812">Transmembrane</keyword>
<sequence>MEPVLAVDFGTSTTVAVVRHGDGRSETILFDGAPTLPSAVFAKPGAGLLTGRDALAAGLAAPGRFEPHPKLHVDDEAVWLGVEVTVVDMFAAVLRRVANEAGPVGRVVLTHPAAWDETRRDTLLRAAGRAGLAPVTLVPEPVAAARYFDARSPGPVAVYDFGSGSFNVSVVAEGRVLAADGLDDLGGLDIDAAVVDLLDTTIEADDSAREAWSRLRSPRGPEDRRAWRRFAEDVRGAKELLSRTRQALLHIPMAERDVPLTREHLETIAEPLIRRTVATTRAALTTAGLTGAAGIYVVGGASRMPLVATLLHRILGIPTVTAAEPELVVARGASLLADEPAREVLLAHAAASMRALTTRRRRELATRPVEGTPVADRALERLPRPTASAPAAPAWRPSTRILLGLIAAGAVGVAGIVTLVLWKVAAG</sequence>
<feature type="transmembrane region" description="Helical" evidence="6">
    <location>
        <begin position="401"/>
        <end position="422"/>
    </location>
</feature>
<keyword evidence="3" id="KW-0067">ATP-binding</keyword>
<keyword evidence="2" id="KW-0547">Nucleotide-binding</keyword>
<dbReference type="AlphaFoldDB" id="A0A841FJR0"/>
<dbReference type="PROSITE" id="PS01036">
    <property type="entry name" value="HSP70_3"/>
    <property type="match status" value="1"/>
</dbReference>
<name>A0A841FJR0_9ACTN</name>
<dbReference type="PRINTS" id="PR00301">
    <property type="entry name" value="HEATSHOCK70"/>
</dbReference>
<evidence type="ECO:0000256" key="2">
    <source>
        <dbReference type="ARBA" id="ARBA00022741"/>
    </source>
</evidence>
<dbReference type="InterPro" id="IPR018181">
    <property type="entry name" value="Heat_shock_70_CS"/>
</dbReference>
<dbReference type="Proteomes" id="UP000548476">
    <property type="component" value="Unassembled WGS sequence"/>
</dbReference>
<keyword evidence="5" id="KW-0143">Chaperone</keyword>
<comment type="similarity">
    <text evidence="1">Belongs to the heat shock protein 70 family.</text>
</comment>
<comment type="caution">
    <text evidence="7">The sequence shown here is derived from an EMBL/GenBank/DDBJ whole genome shotgun (WGS) entry which is preliminary data.</text>
</comment>
<evidence type="ECO:0000256" key="1">
    <source>
        <dbReference type="ARBA" id="ARBA00007381"/>
    </source>
</evidence>
<evidence type="ECO:0000256" key="3">
    <source>
        <dbReference type="ARBA" id="ARBA00022840"/>
    </source>
</evidence>
<dbReference type="RefSeq" id="WP_184788045.1">
    <property type="nucleotide sequence ID" value="NZ_BONT01000006.1"/>
</dbReference>
<proteinExistence type="inferred from homology"/>
<protein>
    <submittedName>
        <fullName evidence="7">Molecular chaperone DnaK (HSP70)</fullName>
    </submittedName>
</protein>
<gene>
    <name evidence="7" type="ORF">HNR73_003040</name>
</gene>
<dbReference type="PROSITE" id="PS00329">
    <property type="entry name" value="HSP70_2"/>
    <property type="match status" value="1"/>
</dbReference>
<organism evidence="7 8">
    <name type="scientific">Phytomonospora endophytica</name>
    <dbReference type="NCBI Taxonomy" id="714109"/>
    <lineage>
        <taxon>Bacteria</taxon>
        <taxon>Bacillati</taxon>
        <taxon>Actinomycetota</taxon>
        <taxon>Actinomycetes</taxon>
        <taxon>Micromonosporales</taxon>
        <taxon>Micromonosporaceae</taxon>
        <taxon>Phytomonospora</taxon>
    </lineage>
</organism>
<dbReference type="GO" id="GO:0005524">
    <property type="term" value="F:ATP binding"/>
    <property type="evidence" value="ECO:0007669"/>
    <property type="project" value="UniProtKB-KW"/>
</dbReference>
<evidence type="ECO:0000256" key="4">
    <source>
        <dbReference type="ARBA" id="ARBA00023016"/>
    </source>
</evidence>
<keyword evidence="4" id="KW-0346">Stress response</keyword>
<dbReference type="PANTHER" id="PTHR45639">
    <property type="entry name" value="HSC70CB, ISOFORM G-RELATED"/>
    <property type="match status" value="1"/>
</dbReference>
<dbReference type="GO" id="GO:0140662">
    <property type="term" value="F:ATP-dependent protein folding chaperone"/>
    <property type="evidence" value="ECO:0007669"/>
    <property type="project" value="InterPro"/>
</dbReference>
<dbReference type="EMBL" id="JACHGT010000006">
    <property type="protein sequence ID" value="MBB6035183.1"/>
    <property type="molecule type" value="Genomic_DNA"/>
</dbReference>
<evidence type="ECO:0000256" key="6">
    <source>
        <dbReference type="SAM" id="Phobius"/>
    </source>
</evidence>
<accession>A0A841FJR0</accession>
<evidence type="ECO:0000313" key="8">
    <source>
        <dbReference type="Proteomes" id="UP000548476"/>
    </source>
</evidence>
<keyword evidence="6" id="KW-0472">Membrane</keyword>
<evidence type="ECO:0000313" key="7">
    <source>
        <dbReference type="EMBL" id="MBB6035183.1"/>
    </source>
</evidence>
<dbReference type="Gene3D" id="3.30.420.40">
    <property type="match status" value="2"/>
</dbReference>
<dbReference type="SUPFAM" id="SSF53067">
    <property type="entry name" value="Actin-like ATPase domain"/>
    <property type="match status" value="2"/>
</dbReference>
<evidence type="ECO:0000256" key="5">
    <source>
        <dbReference type="ARBA" id="ARBA00023186"/>
    </source>
</evidence>
<dbReference type="Pfam" id="PF00012">
    <property type="entry name" value="HSP70"/>
    <property type="match status" value="1"/>
</dbReference>
<keyword evidence="8" id="KW-1185">Reference proteome</keyword>
<dbReference type="Gene3D" id="3.90.640.10">
    <property type="entry name" value="Actin, Chain A, domain 4"/>
    <property type="match status" value="1"/>
</dbReference>
<keyword evidence="6" id="KW-1133">Transmembrane helix</keyword>